<dbReference type="Gene3D" id="3.90.550.10">
    <property type="entry name" value="Spore Coat Polysaccharide Biosynthesis Protein SpsA, Chain A"/>
    <property type="match status" value="1"/>
</dbReference>
<dbReference type="NCBIfam" id="TIGR04282">
    <property type="entry name" value="glyco_like_cofC"/>
    <property type="match status" value="1"/>
</dbReference>
<evidence type="ECO:0000313" key="2">
    <source>
        <dbReference type="Proteomes" id="UP000006049"/>
    </source>
</evidence>
<dbReference type="HOGENOM" id="CLU_075662_2_0_10"/>
<name>I3YT65_AEQSU</name>
<protein>
    <recommendedName>
        <fullName evidence="3">Glycosyltransferase</fullName>
    </recommendedName>
</protein>
<dbReference type="InterPro" id="IPR029044">
    <property type="entry name" value="Nucleotide-diphossugar_trans"/>
</dbReference>
<dbReference type="PANTHER" id="PTHR36529">
    <property type="entry name" value="SLL1095 PROTEIN"/>
    <property type="match status" value="1"/>
</dbReference>
<evidence type="ECO:0000313" key="1">
    <source>
        <dbReference type="EMBL" id="AFL80183.1"/>
    </source>
</evidence>
<dbReference type="eggNOG" id="COG3222">
    <property type="taxonomic scope" value="Bacteria"/>
</dbReference>
<keyword evidence="2" id="KW-1185">Reference proteome</keyword>
<proteinExistence type="predicted"/>
<dbReference type="SUPFAM" id="SSF53448">
    <property type="entry name" value="Nucleotide-diphospho-sugar transferases"/>
    <property type="match status" value="1"/>
</dbReference>
<evidence type="ECO:0008006" key="3">
    <source>
        <dbReference type="Google" id="ProtNLM"/>
    </source>
</evidence>
<dbReference type="Pfam" id="PF09837">
    <property type="entry name" value="DUF2064"/>
    <property type="match status" value="1"/>
</dbReference>
<gene>
    <name evidence="1" type="ordered locus">Aeqsu_0675</name>
</gene>
<accession>I3YT65</accession>
<sequence>MGLLSKKDTSDDNEMASDFHFPTSKKALIIFTRNPELGKVKTRLAKTVGDESALKIYKFLLKHTVELTKNLNVDKYVFYSENIHREDIWDADTFRKKLQSEGDLGEKMKNAFSEIFGMGYEKAIIIGSDMFDLNKNDLEVAFDSLQTNQFTIGPATDGGYYLLGMKELNSEIFQNKEWGTSSVLETTLKDLKDEKYVLLEERNDIDYFEDIKNVDEFQQFLPPYLDNNKKNDLRR</sequence>
<dbReference type="PANTHER" id="PTHR36529:SF1">
    <property type="entry name" value="GLYCOSYLTRANSFERASE"/>
    <property type="match status" value="1"/>
</dbReference>
<dbReference type="AlphaFoldDB" id="I3YT65"/>
<organism evidence="1 2">
    <name type="scientific">Aequorivita sublithincola (strain DSM 14238 / LMG 21431 / ACAM 643 / 9-3)</name>
    <dbReference type="NCBI Taxonomy" id="746697"/>
    <lineage>
        <taxon>Bacteria</taxon>
        <taxon>Pseudomonadati</taxon>
        <taxon>Bacteroidota</taxon>
        <taxon>Flavobacteriia</taxon>
        <taxon>Flavobacteriales</taxon>
        <taxon>Flavobacteriaceae</taxon>
        <taxon>Aequorivita</taxon>
    </lineage>
</organism>
<dbReference type="EMBL" id="CP003280">
    <property type="protein sequence ID" value="AFL80183.1"/>
    <property type="molecule type" value="Genomic_DNA"/>
</dbReference>
<dbReference type="PATRIC" id="fig|746697.3.peg.673"/>
<dbReference type="STRING" id="746697.Aeqsu_0675"/>
<dbReference type="RefSeq" id="WP_014781441.1">
    <property type="nucleotide sequence ID" value="NC_018013.1"/>
</dbReference>
<dbReference type="KEGG" id="asl:Aeqsu_0675"/>
<dbReference type="OrthoDB" id="9798250at2"/>
<reference evidence="1 2" key="1">
    <citation type="submission" date="2012-06" db="EMBL/GenBank/DDBJ databases">
        <title>The complete genome of Aequorivita sublithincola DSM 14238.</title>
        <authorList>
            <consortium name="US DOE Joint Genome Institute (JGI-PGF)"/>
            <person name="Lucas S."/>
            <person name="Copeland A."/>
            <person name="Lapidus A."/>
            <person name="Goodwin L."/>
            <person name="Pitluck S."/>
            <person name="Peters L."/>
            <person name="Munk A.C.C."/>
            <person name="Kyrpides N."/>
            <person name="Mavromatis K."/>
            <person name="Pagani I."/>
            <person name="Ivanova N."/>
            <person name="Ovchinnikova G."/>
            <person name="Zeytun A."/>
            <person name="Detter J.C."/>
            <person name="Han C."/>
            <person name="Land M."/>
            <person name="Hauser L."/>
            <person name="Markowitz V."/>
            <person name="Cheng J.-F."/>
            <person name="Hugenholtz P."/>
            <person name="Woyke T."/>
            <person name="Wu D."/>
            <person name="Tindall B."/>
            <person name="Faehnrich R."/>
            <person name="Brambilla E."/>
            <person name="Klenk H.-P."/>
            <person name="Eisen J.A."/>
        </authorList>
    </citation>
    <scope>NUCLEOTIDE SEQUENCE [LARGE SCALE GENOMIC DNA]</scope>
    <source>
        <strain evidence="2">DSM 14238 / LMG 21431 / ACAM 643 / 9-3</strain>
    </source>
</reference>
<dbReference type="InterPro" id="IPR018641">
    <property type="entry name" value="Trfase_1_rSAM/seldom-assoc"/>
</dbReference>
<dbReference type="Proteomes" id="UP000006049">
    <property type="component" value="Chromosome"/>
</dbReference>